<protein>
    <submittedName>
        <fullName evidence="1">Uncharacterized protein</fullName>
    </submittedName>
</protein>
<reference evidence="1" key="1">
    <citation type="journal article" date="2014" name="Front. Microbiol.">
        <title>High frequency of phylogenetically diverse reductive dehalogenase-homologous genes in deep subseafloor sedimentary metagenomes.</title>
        <authorList>
            <person name="Kawai M."/>
            <person name="Futagami T."/>
            <person name="Toyoda A."/>
            <person name="Takaki Y."/>
            <person name="Nishi S."/>
            <person name="Hori S."/>
            <person name="Arai W."/>
            <person name="Tsubouchi T."/>
            <person name="Morono Y."/>
            <person name="Uchiyama I."/>
            <person name="Ito T."/>
            <person name="Fujiyama A."/>
            <person name="Inagaki F."/>
            <person name="Takami H."/>
        </authorList>
    </citation>
    <scope>NUCLEOTIDE SEQUENCE</scope>
    <source>
        <strain evidence="1">Expedition CK06-06</strain>
    </source>
</reference>
<accession>X1SFF9</accession>
<feature type="non-terminal residue" evidence="1">
    <location>
        <position position="64"/>
    </location>
</feature>
<name>X1SFF9_9ZZZZ</name>
<sequence>MSSILRDDLLNVQKIIDNIVLETANKIEISKEPAQSHAKFLIMDKNLLLITSFNLLAFAGNGLA</sequence>
<proteinExistence type="predicted"/>
<comment type="caution">
    <text evidence="1">The sequence shown here is derived from an EMBL/GenBank/DDBJ whole genome shotgun (WGS) entry which is preliminary data.</text>
</comment>
<gene>
    <name evidence="1" type="ORF">S12H4_08678</name>
</gene>
<evidence type="ECO:0000313" key="1">
    <source>
        <dbReference type="EMBL" id="GAI66489.1"/>
    </source>
</evidence>
<dbReference type="AlphaFoldDB" id="X1SFF9"/>
<dbReference type="EMBL" id="BARW01003387">
    <property type="protein sequence ID" value="GAI66489.1"/>
    <property type="molecule type" value="Genomic_DNA"/>
</dbReference>
<organism evidence="1">
    <name type="scientific">marine sediment metagenome</name>
    <dbReference type="NCBI Taxonomy" id="412755"/>
    <lineage>
        <taxon>unclassified sequences</taxon>
        <taxon>metagenomes</taxon>
        <taxon>ecological metagenomes</taxon>
    </lineage>
</organism>